<dbReference type="PANTHER" id="PTHR11346">
    <property type="entry name" value="GALECTIN"/>
    <property type="match status" value="1"/>
</dbReference>
<keyword evidence="6" id="KW-1185">Reference proteome</keyword>
<dbReference type="InterPro" id="IPR044156">
    <property type="entry name" value="Galectin-like"/>
</dbReference>
<reference evidence="5 6" key="1">
    <citation type="journal article" date="2014" name="Nat. Commun.">
        <title>Molecular traces of alternative social organization in a termite genome.</title>
        <authorList>
            <person name="Terrapon N."/>
            <person name="Li C."/>
            <person name="Robertson H.M."/>
            <person name="Ji L."/>
            <person name="Meng X."/>
            <person name="Booth W."/>
            <person name="Chen Z."/>
            <person name="Childers C.P."/>
            <person name="Glastad K.M."/>
            <person name="Gokhale K."/>
            <person name="Gowin J."/>
            <person name="Gronenberg W."/>
            <person name="Hermansen R.A."/>
            <person name="Hu H."/>
            <person name="Hunt B.G."/>
            <person name="Huylmans A.K."/>
            <person name="Khalil S.M."/>
            <person name="Mitchell R.D."/>
            <person name="Munoz-Torres M.C."/>
            <person name="Mustard J.A."/>
            <person name="Pan H."/>
            <person name="Reese J.T."/>
            <person name="Scharf M.E."/>
            <person name="Sun F."/>
            <person name="Vogel H."/>
            <person name="Xiao J."/>
            <person name="Yang W."/>
            <person name="Yang Z."/>
            <person name="Yang Z."/>
            <person name="Zhou J."/>
            <person name="Zhu J."/>
            <person name="Brent C.S."/>
            <person name="Elsik C.G."/>
            <person name="Goodisman M.A."/>
            <person name="Liberles D.A."/>
            <person name="Roe R.M."/>
            <person name="Vargo E.L."/>
            <person name="Vilcinskas A."/>
            <person name="Wang J."/>
            <person name="Bornberg-Bauer E."/>
            <person name="Korb J."/>
            <person name="Zhang G."/>
            <person name="Liebig J."/>
        </authorList>
    </citation>
    <scope>NUCLEOTIDE SEQUENCE [LARGE SCALE GENOMIC DNA]</scope>
    <source>
        <tissue evidence="5">Whole organism</tissue>
    </source>
</reference>
<protein>
    <recommendedName>
        <fullName evidence="3">Galectin</fullName>
    </recommendedName>
</protein>
<evidence type="ECO:0000313" key="5">
    <source>
        <dbReference type="EMBL" id="KDR14367.1"/>
    </source>
</evidence>
<dbReference type="SMART" id="SM00276">
    <property type="entry name" value="GLECT"/>
    <property type="match status" value="2"/>
</dbReference>
<dbReference type="FunFam" id="2.60.120.200:FF:000124">
    <property type="entry name" value="Galectin-4"/>
    <property type="match status" value="1"/>
</dbReference>
<dbReference type="InterPro" id="IPR001079">
    <property type="entry name" value="Galectin_CRD"/>
</dbReference>
<dbReference type="PANTHER" id="PTHR11346:SF176">
    <property type="entry name" value="32 KDA BETA-GALACTOSIDE-BINDING LECTIN LEC-3"/>
    <property type="match status" value="1"/>
</dbReference>
<dbReference type="InterPro" id="IPR013320">
    <property type="entry name" value="ConA-like_dom_sf"/>
</dbReference>
<dbReference type="SMART" id="SM00908">
    <property type="entry name" value="Gal-bind_lectin"/>
    <property type="match status" value="2"/>
</dbReference>
<dbReference type="eggNOG" id="KOG3587">
    <property type="taxonomic scope" value="Eukaryota"/>
</dbReference>
<gene>
    <name evidence="5" type="ORF">L798_10401</name>
</gene>
<name>A0A067QY72_ZOONE</name>
<dbReference type="CDD" id="cd00070">
    <property type="entry name" value="GLECT"/>
    <property type="match status" value="2"/>
</dbReference>
<dbReference type="GO" id="GO:0030246">
    <property type="term" value="F:carbohydrate binding"/>
    <property type="evidence" value="ECO:0007669"/>
    <property type="project" value="UniProtKB-UniRule"/>
</dbReference>
<dbReference type="AlphaFoldDB" id="A0A067QY72"/>
<keyword evidence="2" id="KW-0677">Repeat</keyword>
<evidence type="ECO:0000259" key="4">
    <source>
        <dbReference type="PROSITE" id="PS51304"/>
    </source>
</evidence>
<dbReference type="OrthoDB" id="5795596at2759"/>
<evidence type="ECO:0000256" key="2">
    <source>
        <dbReference type="ARBA" id="ARBA00022737"/>
    </source>
</evidence>
<dbReference type="Proteomes" id="UP000027135">
    <property type="component" value="Unassembled WGS sequence"/>
</dbReference>
<sequence>MGWKRCLSCCGYNRDVQRDEDEIPVEVAQEMDEQFVFIEQFPTDKKMENPTVPFIGELPVPIDVGRVIDVEGEILPHATRFSVDLVCGSTQMSDVAFHLNPRFDQNHVVRNSRLGGRWGHEECSASQRNPFQRGTKFCLIILAAEDGFMVAVNNYHFCSYDYRTLRMRIQTVQIHGDVIVNSLDYHMTNIYPEIRPRMQDPAVIISHTMPLSNSIKDNVVLPVLGNLPMGLLIGQELEIVGRIKLLPHSFFVNIQDAMHMWPHPDIMLHINPRFYTSAECGVIMNSWSKGKWGTEQKFPLLFRPGRPFSIKILCRRDEYSVTVDGVQLGTYRYLSSLHTVNTMYIQGDVFIKEITVN</sequence>
<dbReference type="OMA" id="IRCEYEG"/>
<accession>A0A067QY72</accession>
<dbReference type="EMBL" id="KK852886">
    <property type="protein sequence ID" value="KDR14367.1"/>
    <property type="molecule type" value="Genomic_DNA"/>
</dbReference>
<evidence type="ECO:0000256" key="3">
    <source>
        <dbReference type="RuleBase" id="RU102079"/>
    </source>
</evidence>
<feature type="domain" description="Galectin" evidence="4">
    <location>
        <begin position="54"/>
        <end position="186"/>
    </location>
</feature>
<evidence type="ECO:0000313" key="6">
    <source>
        <dbReference type="Proteomes" id="UP000027135"/>
    </source>
</evidence>
<feature type="domain" description="Galectin" evidence="4">
    <location>
        <begin position="223"/>
        <end position="357"/>
    </location>
</feature>
<evidence type="ECO:0000256" key="1">
    <source>
        <dbReference type="ARBA" id="ARBA00022734"/>
    </source>
</evidence>
<dbReference type="Gene3D" id="2.60.120.200">
    <property type="match status" value="2"/>
</dbReference>
<dbReference type="FunCoup" id="A0A067QY72">
    <property type="interactions" value="223"/>
</dbReference>
<dbReference type="SUPFAM" id="SSF49899">
    <property type="entry name" value="Concanavalin A-like lectins/glucanases"/>
    <property type="match status" value="2"/>
</dbReference>
<dbReference type="Pfam" id="PF00337">
    <property type="entry name" value="Gal-bind_lectin"/>
    <property type="match status" value="2"/>
</dbReference>
<dbReference type="PROSITE" id="PS51304">
    <property type="entry name" value="GALECTIN"/>
    <property type="match status" value="2"/>
</dbReference>
<dbReference type="GO" id="GO:0016936">
    <property type="term" value="F:galactoside binding"/>
    <property type="evidence" value="ECO:0007669"/>
    <property type="project" value="TreeGrafter"/>
</dbReference>
<organism evidence="5 6">
    <name type="scientific">Zootermopsis nevadensis</name>
    <name type="common">Dampwood termite</name>
    <dbReference type="NCBI Taxonomy" id="136037"/>
    <lineage>
        <taxon>Eukaryota</taxon>
        <taxon>Metazoa</taxon>
        <taxon>Ecdysozoa</taxon>
        <taxon>Arthropoda</taxon>
        <taxon>Hexapoda</taxon>
        <taxon>Insecta</taxon>
        <taxon>Pterygota</taxon>
        <taxon>Neoptera</taxon>
        <taxon>Polyneoptera</taxon>
        <taxon>Dictyoptera</taxon>
        <taxon>Blattodea</taxon>
        <taxon>Blattoidea</taxon>
        <taxon>Termitoidae</taxon>
        <taxon>Termopsidae</taxon>
        <taxon>Zootermopsis</taxon>
    </lineage>
</organism>
<proteinExistence type="predicted"/>
<dbReference type="InParanoid" id="A0A067QY72"/>
<keyword evidence="1 3" id="KW-0430">Lectin</keyword>